<accession>A0AA43XHM9</accession>
<feature type="modified residue" description="4-aspartylphosphate" evidence="11">
    <location>
        <position position="54"/>
    </location>
</feature>
<dbReference type="PIRSF" id="PIRSF006171">
    <property type="entry name" value="RR_citrat_malat"/>
    <property type="match status" value="1"/>
</dbReference>
<dbReference type="Gene3D" id="1.10.10.10">
    <property type="entry name" value="Winged helix-like DNA-binding domain superfamily/Winged helix DNA-binding domain"/>
    <property type="match status" value="1"/>
</dbReference>
<dbReference type="InterPro" id="IPR011006">
    <property type="entry name" value="CheY-like_superfamily"/>
</dbReference>
<feature type="domain" description="Response regulatory" evidence="13">
    <location>
        <begin position="3"/>
        <end position="119"/>
    </location>
</feature>
<dbReference type="PANTHER" id="PTHR45526:SF1">
    <property type="entry name" value="TRANSCRIPTIONAL REGULATORY PROTEIN DCUR-RELATED"/>
    <property type="match status" value="1"/>
</dbReference>
<dbReference type="Proteomes" id="UP000449710">
    <property type="component" value="Unassembled WGS sequence"/>
</dbReference>
<keyword evidence="15" id="KW-1185">Reference proteome</keyword>
<dbReference type="GO" id="GO:0000156">
    <property type="term" value="F:phosphorelay response regulator activity"/>
    <property type="evidence" value="ECO:0007669"/>
    <property type="project" value="TreeGrafter"/>
</dbReference>
<dbReference type="Pfam" id="PF00072">
    <property type="entry name" value="Response_reg"/>
    <property type="match status" value="1"/>
</dbReference>
<evidence type="ECO:0000256" key="4">
    <source>
        <dbReference type="ARBA" id="ARBA00023012"/>
    </source>
</evidence>
<dbReference type="Pfam" id="PF01022">
    <property type="entry name" value="HTH_5"/>
    <property type="match status" value="1"/>
</dbReference>
<evidence type="ECO:0000256" key="6">
    <source>
        <dbReference type="ARBA" id="ARBA00023125"/>
    </source>
</evidence>
<dbReference type="RefSeq" id="WP_160718367.1">
    <property type="nucleotide sequence ID" value="NZ_SUMG01000001.1"/>
</dbReference>
<dbReference type="InterPro" id="IPR011991">
    <property type="entry name" value="ArsR-like_HTH"/>
</dbReference>
<keyword evidence="12" id="KW-0175">Coiled coil</keyword>
<dbReference type="Gene3D" id="3.40.50.2300">
    <property type="match status" value="1"/>
</dbReference>
<evidence type="ECO:0000256" key="9">
    <source>
        <dbReference type="ARBA" id="ARBA00024867"/>
    </source>
</evidence>
<dbReference type="EMBL" id="SUMG01000001">
    <property type="protein sequence ID" value="NBG87063.1"/>
    <property type="molecule type" value="Genomic_DNA"/>
</dbReference>
<keyword evidence="2 10" id="KW-0963">Cytoplasm</keyword>
<name>A0AA43XHM9_9CLOT</name>
<feature type="coiled-coil region" evidence="12">
    <location>
        <begin position="108"/>
        <end position="135"/>
    </location>
</feature>
<evidence type="ECO:0000256" key="2">
    <source>
        <dbReference type="ARBA" id="ARBA00022490"/>
    </source>
</evidence>
<dbReference type="InterPro" id="IPR001845">
    <property type="entry name" value="HTH_ArsR_DNA-bd_dom"/>
</dbReference>
<dbReference type="GO" id="GO:0005737">
    <property type="term" value="C:cytoplasm"/>
    <property type="evidence" value="ECO:0007669"/>
    <property type="project" value="UniProtKB-SubCell"/>
</dbReference>
<evidence type="ECO:0000256" key="12">
    <source>
        <dbReference type="SAM" id="Coils"/>
    </source>
</evidence>
<evidence type="ECO:0000256" key="7">
    <source>
        <dbReference type="ARBA" id="ARBA00023159"/>
    </source>
</evidence>
<comment type="subcellular location">
    <subcellularLocation>
        <location evidence="1 10">Cytoplasm</location>
    </subcellularLocation>
</comment>
<dbReference type="InterPro" id="IPR036388">
    <property type="entry name" value="WH-like_DNA-bd_sf"/>
</dbReference>
<dbReference type="CDD" id="cd00090">
    <property type="entry name" value="HTH_ARSR"/>
    <property type="match status" value="1"/>
</dbReference>
<evidence type="ECO:0000256" key="3">
    <source>
        <dbReference type="ARBA" id="ARBA00022553"/>
    </source>
</evidence>
<comment type="function">
    <text evidence="9">May play the central regulatory role in sporulation. It may be an element of the effector pathway responsible for the activation of sporulation genes in response to nutritional stress. Spo0A may act in concert with spo0H (a sigma factor) to control the expression of some genes that are critical to the sporulation process.</text>
</comment>
<dbReference type="SMART" id="SM00448">
    <property type="entry name" value="REC"/>
    <property type="match status" value="1"/>
</dbReference>
<organism evidence="14 15">
    <name type="scientific">Isachenkonia alkalipeptolytica</name>
    <dbReference type="NCBI Taxonomy" id="2565777"/>
    <lineage>
        <taxon>Bacteria</taxon>
        <taxon>Bacillati</taxon>
        <taxon>Bacillota</taxon>
        <taxon>Clostridia</taxon>
        <taxon>Eubacteriales</taxon>
        <taxon>Clostridiaceae</taxon>
        <taxon>Isachenkonia</taxon>
    </lineage>
</organism>
<dbReference type="InterPro" id="IPR024187">
    <property type="entry name" value="Sig_transdc_resp-reg_cit/mal"/>
</dbReference>
<evidence type="ECO:0000256" key="8">
    <source>
        <dbReference type="ARBA" id="ARBA00023163"/>
    </source>
</evidence>
<dbReference type="SUPFAM" id="SSF52172">
    <property type="entry name" value="CheY-like"/>
    <property type="match status" value="1"/>
</dbReference>
<evidence type="ECO:0000256" key="10">
    <source>
        <dbReference type="PIRNR" id="PIRNR006171"/>
    </source>
</evidence>
<dbReference type="InterPro" id="IPR001789">
    <property type="entry name" value="Sig_transdc_resp-reg_receiver"/>
</dbReference>
<evidence type="ECO:0000256" key="1">
    <source>
        <dbReference type="ARBA" id="ARBA00004496"/>
    </source>
</evidence>
<dbReference type="SUPFAM" id="SSF46785">
    <property type="entry name" value="Winged helix' DNA-binding domain"/>
    <property type="match status" value="1"/>
</dbReference>
<dbReference type="InterPro" id="IPR051271">
    <property type="entry name" value="2C-system_Tx_regulators"/>
</dbReference>
<dbReference type="InterPro" id="IPR036390">
    <property type="entry name" value="WH_DNA-bd_sf"/>
</dbReference>
<dbReference type="PROSITE" id="PS50110">
    <property type="entry name" value="RESPONSE_REGULATORY"/>
    <property type="match status" value="1"/>
</dbReference>
<protein>
    <recommendedName>
        <fullName evidence="10">Transcriptional regulatory protein</fullName>
    </recommendedName>
</protein>
<proteinExistence type="predicted"/>
<evidence type="ECO:0000259" key="13">
    <source>
        <dbReference type="PROSITE" id="PS50110"/>
    </source>
</evidence>
<dbReference type="GO" id="GO:0003677">
    <property type="term" value="F:DNA binding"/>
    <property type="evidence" value="ECO:0007669"/>
    <property type="project" value="UniProtKB-KW"/>
</dbReference>
<keyword evidence="8 10" id="KW-0804">Transcription</keyword>
<keyword evidence="3 11" id="KW-0597">Phosphoprotein</keyword>
<dbReference type="AlphaFoldDB" id="A0AA43XHM9"/>
<reference evidence="14 15" key="1">
    <citation type="submission" date="2019-04" db="EMBL/GenBank/DDBJ databases">
        <title>Isachenkonia alkalipeptolytica gen. nov. sp. nov. a new anaerobic, alkiliphilic organothrophic bacterium capable to reduce synthesized ferrihydrite isolated from a soda lake.</title>
        <authorList>
            <person name="Toshchakov S.V."/>
            <person name="Zavarzina D.G."/>
            <person name="Zhilina T.N."/>
            <person name="Kostrikina N.A."/>
            <person name="Kublanov I.V."/>
        </authorList>
    </citation>
    <scope>NUCLEOTIDE SEQUENCE [LARGE SCALE GENOMIC DNA]</scope>
    <source>
        <strain evidence="14 15">Z-1701</strain>
    </source>
</reference>
<dbReference type="GO" id="GO:0003700">
    <property type="term" value="F:DNA-binding transcription factor activity"/>
    <property type="evidence" value="ECO:0007669"/>
    <property type="project" value="InterPro"/>
</dbReference>
<keyword evidence="4 10" id="KW-0902">Two-component regulatory system</keyword>
<keyword evidence="5 10" id="KW-0805">Transcription regulation</keyword>
<evidence type="ECO:0000313" key="15">
    <source>
        <dbReference type="Proteomes" id="UP000449710"/>
    </source>
</evidence>
<keyword evidence="7 10" id="KW-0010">Activator</keyword>
<comment type="caution">
    <text evidence="14">The sequence shown here is derived from an EMBL/GenBank/DDBJ whole genome shotgun (WGS) entry which is preliminary data.</text>
</comment>
<keyword evidence="6 10" id="KW-0238">DNA-binding</keyword>
<evidence type="ECO:0000256" key="5">
    <source>
        <dbReference type="ARBA" id="ARBA00023015"/>
    </source>
</evidence>
<gene>
    <name evidence="14" type="ORF">ISALK_00975</name>
</gene>
<evidence type="ECO:0000313" key="14">
    <source>
        <dbReference type="EMBL" id="NBG87063.1"/>
    </source>
</evidence>
<dbReference type="PANTHER" id="PTHR45526">
    <property type="entry name" value="TRANSCRIPTIONAL REGULATORY PROTEIN DPIA"/>
    <property type="match status" value="1"/>
</dbReference>
<sequence>MYRIAIVEDDPMVAKIHEQFLSSFEDLQLVEILSKGREAKDWLLKNDVDLIILDLFIPEMKGLDVLLALRQSKKEVDVIVVSAAKEKATIEEARHLGVYDYLIKPFSFNRLAVSLEAYMDRKKQLEKEEILTQKQLDQMFCFNTGIPAHKDPTKNNEGSFTNTGSKEKASLPKAILKVEDTKGIQKETLHYIAEYLMLLKEGKSAGELAEHLELGRVTIRRYLEFLYEQGLVSMSIEYGSVGRPKYLYRWKNLEQYEQNKL</sequence>
<evidence type="ECO:0000256" key="11">
    <source>
        <dbReference type="PROSITE-ProRule" id="PRU00169"/>
    </source>
</evidence>